<sequence length="418" mass="42218">MTPPTAGAALLGRNFVLLLTATVLTCTNFAPLLSVLPLWSAQAGADTSGLGSITGTMMAATVGVQTLMPWILRRFGLRLVFAVGALLLGLPTLAYSVSADLSWVLAVSVVRGAGFGMVVVSGSALVATLVTPARRGTAVGLYGMAVGIPHVLALPLGVWYAQHAGFHAVFVATGVLCAAAVPLLALMTSPVGIQHTYHPETDTQVDAPEVPSWPVRVLATPWIVMLACASATGGVTSFLALAQPELAPAALFLLYLGVVAGRWGGGVLTDRTAPGRLTLPGLTVACLGMGGLALAAGSEAHASVGVAVLTLAAATLYGTGFGVVQNDTLVVMFHRAGPAGTGSASTVWNLGYDAGVGAGALVVGMVASGLGISGAFAVSALAMGLITPLVWRDGRRDPPPRPPRQCSTHGPARPCPAR</sequence>
<feature type="region of interest" description="Disordered" evidence="5">
    <location>
        <begin position="392"/>
        <end position="418"/>
    </location>
</feature>
<feature type="transmembrane region" description="Helical" evidence="6">
    <location>
        <begin position="166"/>
        <end position="186"/>
    </location>
</feature>
<feature type="transmembrane region" description="Helical" evidence="6">
    <location>
        <begin position="222"/>
        <end position="240"/>
    </location>
</feature>
<feature type="transmembrane region" description="Helical" evidence="6">
    <location>
        <begin position="372"/>
        <end position="391"/>
    </location>
</feature>
<evidence type="ECO:0000256" key="2">
    <source>
        <dbReference type="ARBA" id="ARBA00022692"/>
    </source>
</evidence>
<protein>
    <submittedName>
        <fullName evidence="8">MFS transporter</fullName>
    </submittedName>
</protein>
<dbReference type="PROSITE" id="PS50850">
    <property type="entry name" value="MFS"/>
    <property type="match status" value="1"/>
</dbReference>
<comment type="caution">
    <text evidence="8">The sequence shown here is derived from an EMBL/GenBank/DDBJ whole genome shotgun (WGS) entry which is preliminary data.</text>
</comment>
<name>A0ABU2H123_9ACTN</name>
<reference evidence="9" key="1">
    <citation type="submission" date="2023-07" db="EMBL/GenBank/DDBJ databases">
        <title>Novel species in the genus Lipingzhangella isolated from Sambhar Salt Lake.</title>
        <authorList>
            <person name="Jiya N."/>
            <person name="Kajale S."/>
            <person name="Sharma A."/>
        </authorList>
    </citation>
    <scope>NUCLEOTIDE SEQUENCE [LARGE SCALE GENOMIC DNA]</scope>
    <source>
        <strain evidence="9">LS1_29</strain>
    </source>
</reference>
<evidence type="ECO:0000256" key="6">
    <source>
        <dbReference type="SAM" id="Phobius"/>
    </source>
</evidence>
<proteinExistence type="predicted"/>
<gene>
    <name evidence="8" type="ORF">RIF23_01710</name>
</gene>
<dbReference type="InterPro" id="IPR011701">
    <property type="entry name" value="MFS"/>
</dbReference>
<dbReference type="Gene3D" id="1.20.1250.20">
    <property type="entry name" value="MFS general substrate transporter like domains"/>
    <property type="match status" value="1"/>
</dbReference>
<feature type="transmembrane region" description="Helical" evidence="6">
    <location>
        <begin position="345"/>
        <end position="366"/>
    </location>
</feature>
<feature type="transmembrane region" description="Helical" evidence="6">
    <location>
        <begin position="53"/>
        <end position="72"/>
    </location>
</feature>
<keyword evidence="3 6" id="KW-1133">Transmembrane helix</keyword>
<feature type="transmembrane region" description="Helical" evidence="6">
    <location>
        <begin position="79"/>
        <end position="97"/>
    </location>
</feature>
<dbReference type="PANTHER" id="PTHR23531:SF1">
    <property type="entry name" value="QUINOLENE RESISTANCE PROTEIN NORA"/>
    <property type="match status" value="1"/>
</dbReference>
<feature type="transmembrane region" description="Helical" evidence="6">
    <location>
        <begin position="103"/>
        <end position="127"/>
    </location>
</feature>
<keyword evidence="4 6" id="KW-0472">Membrane</keyword>
<dbReference type="PANTHER" id="PTHR23531">
    <property type="entry name" value="QUINOLENE RESISTANCE PROTEIN NORA"/>
    <property type="match status" value="1"/>
</dbReference>
<dbReference type="InterPro" id="IPR036259">
    <property type="entry name" value="MFS_trans_sf"/>
</dbReference>
<accession>A0ABU2H123</accession>
<feature type="transmembrane region" description="Helical" evidence="6">
    <location>
        <begin position="246"/>
        <end position="265"/>
    </location>
</feature>
<evidence type="ECO:0000313" key="9">
    <source>
        <dbReference type="Proteomes" id="UP001250214"/>
    </source>
</evidence>
<dbReference type="SUPFAM" id="SSF103473">
    <property type="entry name" value="MFS general substrate transporter"/>
    <property type="match status" value="1"/>
</dbReference>
<feature type="transmembrane region" description="Helical" evidence="6">
    <location>
        <begin position="302"/>
        <end position="324"/>
    </location>
</feature>
<evidence type="ECO:0000256" key="4">
    <source>
        <dbReference type="ARBA" id="ARBA00023136"/>
    </source>
</evidence>
<dbReference type="RefSeq" id="WP_310910518.1">
    <property type="nucleotide sequence ID" value="NZ_JAVLVT010000001.1"/>
</dbReference>
<evidence type="ECO:0000256" key="3">
    <source>
        <dbReference type="ARBA" id="ARBA00022989"/>
    </source>
</evidence>
<feature type="domain" description="Major facilitator superfamily (MFS) profile" evidence="7">
    <location>
        <begin position="14"/>
        <end position="395"/>
    </location>
</feature>
<dbReference type="InterPro" id="IPR020846">
    <property type="entry name" value="MFS_dom"/>
</dbReference>
<dbReference type="EMBL" id="JAVLVT010000001">
    <property type="protein sequence ID" value="MDS1269005.1"/>
    <property type="molecule type" value="Genomic_DNA"/>
</dbReference>
<feature type="transmembrane region" description="Helical" evidence="6">
    <location>
        <begin position="139"/>
        <end position="160"/>
    </location>
</feature>
<keyword evidence="2 6" id="KW-0812">Transmembrane</keyword>
<evidence type="ECO:0000259" key="7">
    <source>
        <dbReference type="PROSITE" id="PS50850"/>
    </source>
</evidence>
<comment type="subcellular location">
    <subcellularLocation>
        <location evidence="1">Cell membrane</location>
        <topology evidence="1">Multi-pass membrane protein</topology>
    </subcellularLocation>
</comment>
<keyword evidence="9" id="KW-1185">Reference proteome</keyword>
<evidence type="ECO:0000256" key="1">
    <source>
        <dbReference type="ARBA" id="ARBA00004651"/>
    </source>
</evidence>
<organism evidence="8 9">
    <name type="scientific">Lipingzhangella rawalii</name>
    <dbReference type="NCBI Taxonomy" id="2055835"/>
    <lineage>
        <taxon>Bacteria</taxon>
        <taxon>Bacillati</taxon>
        <taxon>Actinomycetota</taxon>
        <taxon>Actinomycetes</taxon>
        <taxon>Streptosporangiales</taxon>
        <taxon>Nocardiopsidaceae</taxon>
        <taxon>Lipingzhangella</taxon>
    </lineage>
</organism>
<evidence type="ECO:0000313" key="8">
    <source>
        <dbReference type="EMBL" id="MDS1269005.1"/>
    </source>
</evidence>
<dbReference type="Proteomes" id="UP001250214">
    <property type="component" value="Unassembled WGS sequence"/>
</dbReference>
<dbReference type="InterPro" id="IPR052714">
    <property type="entry name" value="MFS_Exporter"/>
</dbReference>
<feature type="transmembrane region" description="Helical" evidence="6">
    <location>
        <begin position="277"/>
        <end position="296"/>
    </location>
</feature>
<dbReference type="Pfam" id="PF07690">
    <property type="entry name" value="MFS_1"/>
    <property type="match status" value="1"/>
</dbReference>
<evidence type="ECO:0000256" key="5">
    <source>
        <dbReference type="SAM" id="MobiDB-lite"/>
    </source>
</evidence>